<evidence type="ECO:0000313" key="2">
    <source>
        <dbReference type="Proteomes" id="UP000198378"/>
    </source>
</evidence>
<dbReference type="KEGG" id="gtm:GT3921_09785"/>
<keyword evidence="2" id="KW-1185">Reference proteome</keyword>
<reference evidence="1 2" key="1">
    <citation type="submission" date="2017-05" db="EMBL/GenBank/DDBJ databases">
        <title>The genome sequence of Geobacillus thermocatenulatus DSM 730.</title>
        <authorList>
            <person name="Ramaloko W.T."/>
            <person name="Koen N."/>
            <person name="Polliack S."/>
            <person name="Aliyu H."/>
            <person name="Lebre P."/>
            <person name="Mohr T."/>
            <person name="Oswald F."/>
            <person name="Zwick M."/>
            <person name="Neumann A."/>
            <person name="Syldatk C."/>
            <person name="Cowan D."/>
            <person name="De Maayer P."/>
        </authorList>
    </citation>
    <scope>NUCLEOTIDE SEQUENCE [LARGE SCALE GENOMIC DNA]</scope>
    <source>
        <strain evidence="1 2">BGSC 93A1</strain>
    </source>
</reference>
<dbReference type="EMBL" id="NEWK01000001">
    <property type="protein sequence ID" value="OXB90037.1"/>
    <property type="molecule type" value="Genomic_DNA"/>
</dbReference>
<sequence length="59" mass="6324">MREIGTAAEQPKTATAELCTILLRQAPVSRRYELSVAGGLDCTGRSKRDGEVAEMADVT</sequence>
<organism evidence="1 2">
    <name type="scientific">Geobacillus thermocatenulatus</name>
    <dbReference type="NCBI Taxonomy" id="33938"/>
    <lineage>
        <taxon>Bacteria</taxon>
        <taxon>Bacillati</taxon>
        <taxon>Bacillota</taxon>
        <taxon>Bacilli</taxon>
        <taxon>Bacillales</taxon>
        <taxon>Anoxybacillaceae</taxon>
        <taxon>Geobacillus</taxon>
        <taxon>Geobacillus thermoleovorans group</taxon>
    </lineage>
</organism>
<dbReference type="RefSeq" id="WP_047753013.1">
    <property type="nucleotide sequence ID" value="NZ_CP018058.1"/>
</dbReference>
<gene>
    <name evidence="1" type="ORF">B9L19_08595</name>
</gene>
<proteinExistence type="predicted"/>
<comment type="caution">
    <text evidence="1">The sequence shown here is derived from an EMBL/GenBank/DDBJ whole genome shotgun (WGS) entry which is preliminary data.</text>
</comment>
<protein>
    <submittedName>
        <fullName evidence="1">Uncharacterized protein</fullName>
    </submittedName>
</protein>
<dbReference type="AlphaFoldDB" id="A0A226QEJ9"/>
<accession>A0A226QEJ9</accession>
<evidence type="ECO:0000313" key="1">
    <source>
        <dbReference type="EMBL" id="OXB90037.1"/>
    </source>
</evidence>
<dbReference type="Proteomes" id="UP000198378">
    <property type="component" value="Unassembled WGS sequence"/>
</dbReference>
<name>A0A226QEJ9_9BACL</name>